<proteinExistence type="predicted"/>
<name>A0A917QB83_9NOCA</name>
<dbReference type="PANTHER" id="PTHR34387">
    <property type="entry name" value="SLR1258 PROTEIN"/>
    <property type="match status" value="1"/>
</dbReference>
<dbReference type="RefSeq" id="WP_188827647.1">
    <property type="nucleotide sequence ID" value="NZ_BMMW01000001.1"/>
</dbReference>
<dbReference type="Gene3D" id="3.30.70.2970">
    <property type="entry name" value="Protein of unknown function (DUF541), domain 2"/>
    <property type="match status" value="1"/>
</dbReference>
<reference evidence="1" key="2">
    <citation type="submission" date="2020-09" db="EMBL/GenBank/DDBJ databases">
        <authorList>
            <person name="Sun Q."/>
            <person name="Zhou Y."/>
        </authorList>
    </citation>
    <scope>NUCLEOTIDE SEQUENCE</scope>
    <source>
        <strain evidence="1">CGMCC 4.7278</strain>
    </source>
</reference>
<organism evidence="1 2">
    <name type="scientific">Nocardia camponoti</name>
    <dbReference type="NCBI Taxonomy" id="1616106"/>
    <lineage>
        <taxon>Bacteria</taxon>
        <taxon>Bacillati</taxon>
        <taxon>Actinomycetota</taxon>
        <taxon>Actinomycetes</taxon>
        <taxon>Mycobacteriales</taxon>
        <taxon>Nocardiaceae</taxon>
        <taxon>Nocardia</taxon>
    </lineage>
</organism>
<keyword evidence="2" id="KW-1185">Reference proteome</keyword>
<dbReference type="InterPro" id="IPR052022">
    <property type="entry name" value="26kDa_periplasmic_antigen"/>
</dbReference>
<accession>A0A917QB83</accession>
<dbReference type="Gene3D" id="3.30.110.170">
    <property type="entry name" value="Protein of unknown function (DUF541), domain 1"/>
    <property type="match status" value="1"/>
</dbReference>
<dbReference type="PANTHER" id="PTHR34387:SF1">
    <property type="entry name" value="PERIPLASMIC IMMUNOGENIC PROTEIN"/>
    <property type="match status" value="1"/>
</dbReference>
<evidence type="ECO:0000313" key="1">
    <source>
        <dbReference type="EMBL" id="GGK40869.1"/>
    </source>
</evidence>
<comment type="caution">
    <text evidence="1">The sequence shown here is derived from an EMBL/GenBank/DDBJ whole genome shotgun (WGS) entry which is preliminary data.</text>
</comment>
<dbReference type="Proteomes" id="UP000612956">
    <property type="component" value="Unassembled WGS sequence"/>
</dbReference>
<gene>
    <name evidence="1" type="ORF">GCM10011591_10640</name>
</gene>
<dbReference type="Pfam" id="PF04402">
    <property type="entry name" value="SIMPL"/>
    <property type="match status" value="1"/>
</dbReference>
<dbReference type="GO" id="GO:0006974">
    <property type="term" value="P:DNA damage response"/>
    <property type="evidence" value="ECO:0007669"/>
    <property type="project" value="TreeGrafter"/>
</dbReference>
<dbReference type="InterPro" id="IPR007497">
    <property type="entry name" value="SIMPL/DUF541"/>
</dbReference>
<dbReference type="EMBL" id="BMMW01000001">
    <property type="protein sequence ID" value="GGK40869.1"/>
    <property type="molecule type" value="Genomic_DNA"/>
</dbReference>
<evidence type="ECO:0008006" key="3">
    <source>
        <dbReference type="Google" id="ProtNLM"/>
    </source>
</evidence>
<sequence>MTHPEPLVPSITMSGRGTVRAVPDVVELSLAVQTRAGRVVAAYEEAGRVITAVLQALRDAGVDEKDTATTGLSIDPETRYSERKGNEIVGYAASSRIRVALREGVVDPATAIAAAVHAGGDAIRLDGLTRTVADPAPLLTQARDLAFDDARAKAEQYATRADVALGPVLEITEHTGTASPPPMRAREVALMASASAVPVVAGETEVDATVRVTWALRAPDRSLARSHFQNVAG</sequence>
<dbReference type="AlphaFoldDB" id="A0A917QB83"/>
<evidence type="ECO:0000313" key="2">
    <source>
        <dbReference type="Proteomes" id="UP000612956"/>
    </source>
</evidence>
<protein>
    <recommendedName>
        <fullName evidence="3">DUF541 domain-containing protein</fullName>
    </recommendedName>
</protein>
<reference evidence="1" key="1">
    <citation type="journal article" date="2014" name="Int. J. Syst. Evol. Microbiol.">
        <title>Complete genome sequence of Corynebacterium casei LMG S-19264T (=DSM 44701T), isolated from a smear-ripened cheese.</title>
        <authorList>
            <consortium name="US DOE Joint Genome Institute (JGI-PGF)"/>
            <person name="Walter F."/>
            <person name="Albersmeier A."/>
            <person name="Kalinowski J."/>
            <person name="Ruckert C."/>
        </authorList>
    </citation>
    <scope>NUCLEOTIDE SEQUENCE</scope>
    <source>
        <strain evidence="1">CGMCC 4.7278</strain>
    </source>
</reference>